<dbReference type="GO" id="GO:0033198">
    <property type="term" value="P:response to ATP"/>
    <property type="evidence" value="ECO:0007669"/>
    <property type="project" value="UniProtKB-ARBA"/>
</dbReference>
<keyword evidence="10" id="KW-0675">Receptor</keyword>
<dbReference type="CDD" id="cd18591">
    <property type="entry name" value="ABC_6TM_SUR1_D1_like"/>
    <property type="match status" value="1"/>
</dbReference>
<evidence type="ECO:0000313" key="17">
    <source>
        <dbReference type="Proteomes" id="UP000265100"/>
    </source>
</evidence>
<dbReference type="Gene3D" id="1.20.1560.10">
    <property type="entry name" value="ABC transporter type 1, transmembrane domain"/>
    <property type="match status" value="2"/>
</dbReference>
<keyword evidence="6" id="KW-0547">Nucleotide-binding</keyword>
<evidence type="ECO:0000256" key="3">
    <source>
        <dbReference type="ARBA" id="ARBA00022448"/>
    </source>
</evidence>
<feature type="transmembrane region" description="Helical" evidence="13">
    <location>
        <begin position="1234"/>
        <end position="1254"/>
    </location>
</feature>
<dbReference type="GO" id="GO:0032991">
    <property type="term" value="C:protein-containing complex"/>
    <property type="evidence" value="ECO:0007669"/>
    <property type="project" value="UniProtKB-ARBA"/>
</dbReference>
<reference evidence="16" key="3">
    <citation type="submission" date="2025-08" db="UniProtKB">
        <authorList>
            <consortium name="Ensembl"/>
        </authorList>
    </citation>
    <scope>IDENTIFICATION</scope>
</reference>
<keyword evidence="11" id="KW-0325">Glycoprotein</keyword>
<dbReference type="Bgee" id="ENSACLG00000013149">
    <property type="expression patterns" value="Expressed in muscle tissue and 6 other cell types or tissues"/>
</dbReference>
<keyword evidence="7" id="KW-0067">ATP-binding</keyword>
<dbReference type="PROSITE" id="PS00211">
    <property type="entry name" value="ABC_TRANSPORTER_1"/>
    <property type="match status" value="2"/>
</dbReference>
<evidence type="ECO:0000313" key="16">
    <source>
        <dbReference type="Ensembl" id="ENSACLP00000019429.2"/>
    </source>
</evidence>
<dbReference type="SMART" id="SM00382">
    <property type="entry name" value="AAA"/>
    <property type="match status" value="2"/>
</dbReference>
<evidence type="ECO:0000259" key="14">
    <source>
        <dbReference type="PROSITE" id="PS50893"/>
    </source>
</evidence>
<dbReference type="FunFam" id="1.20.1560.10:FF:000005">
    <property type="entry name" value="ATP-binding cassette, sub-family C (CFTR/MRP), member 9"/>
    <property type="match status" value="1"/>
</dbReference>
<feature type="transmembrane region" description="Helical" evidence="13">
    <location>
        <begin position="1018"/>
        <end position="1041"/>
    </location>
</feature>
<feature type="region of interest" description="Disordered" evidence="12">
    <location>
        <begin position="937"/>
        <end position="961"/>
    </location>
</feature>
<dbReference type="Pfam" id="PF00005">
    <property type="entry name" value="ABC_tran"/>
    <property type="match status" value="2"/>
</dbReference>
<dbReference type="InterPro" id="IPR017871">
    <property type="entry name" value="ABC_transporter-like_CS"/>
</dbReference>
<feature type="transmembrane region" description="Helical" evidence="13">
    <location>
        <begin position="971"/>
        <end position="989"/>
    </location>
</feature>
<keyword evidence="5" id="KW-0677">Repeat</keyword>
<dbReference type="FunFam" id="3.40.50.300:FF:000394">
    <property type="entry name" value="ATP-binding cassette, sub-family C (CFTR/MRP), member 9"/>
    <property type="match status" value="1"/>
</dbReference>
<feature type="transmembrane region" description="Helical" evidence="13">
    <location>
        <begin position="104"/>
        <end position="122"/>
    </location>
</feature>
<feature type="compositionally biased region" description="Acidic residues" evidence="12">
    <location>
        <begin position="941"/>
        <end position="956"/>
    </location>
</feature>
<evidence type="ECO:0000256" key="7">
    <source>
        <dbReference type="ARBA" id="ARBA00022840"/>
    </source>
</evidence>
<feature type="transmembrane region" description="Helical" evidence="13">
    <location>
        <begin position="1103"/>
        <end position="1133"/>
    </location>
</feature>
<evidence type="ECO:0000256" key="13">
    <source>
        <dbReference type="SAM" id="Phobius"/>
    </source>
</evidence>
<dbReference type="PANTHER" id="PTHR24223">
    <property type="entry name" value="ATP-BINDING CASSETTE SUB-FAMILY C"/>
    <property type="match status" value="1"/>
</dbReference>
<keyword evidence="9 13" id="KW-0472">Membrane</keyword>
<evidence type="ECO:0000256" key="9">
    <source>
        <dbReference type="ARBA" id="ARBA00023136"/>
    </source>
</evidence>
<proteinExistence type="inferred from homology"/>
<dbReference type="FunFam" id="3.40.50.300:FF:000197">
    <property type="entry name" value="ATP-binding cassette, sub-family C (CFTR/MRP), member 9"/>
    <property type="match status" value="1"/>
</dbReference>
<dbReference type="FunFam" id="1.20.1560.10:FF:000006">
    <property type="entry name" value="ATP-binding cassette, sub-family C (CFTR/MRP), member 9"/>
    <property type="match status" value="1"/>
</dbReference>
<dbReference type="GO" id="GO:0016887">
    <property type="term" value="F:ATP hydrolysis activity"/>
    <property type="evidence" value="ECO:0007669"/>
    <property type="project" value="InterPro"/>
</dbReference>
<dbReference type="InterPro" id="IPR036640">
    <property type="entry name" value="ABC1_TM_sf"/>
</dbReference>
<keyword evidence="4 13" id="KW-0812">Transmembrane</keyword>
<dbReference type="GO" id="GO:0071805">
    <property type="term" value="P:potassium ion transmembrane transport"/>
    <property type="evidence" value="ECO:0007669"/>
    <property type="project" value="UniProtKB-ARBA"/>
</dbReference>
<dbReference type="GeneTree" id="ENSGT00940000156680"/>
<evidence type="ECO:0000256" key="6">
    <source>
        <dbReference type="ARBA" id="ARBA00022741"/>
    </source>
</evidence>
<evidence type="ECO:0000256" key="4">
    <source>
        <dbReference type="ARBA" id="ARBA00022692"/>
    </source>
</evidence>
<feature type="transmembrane region" description="Helical" evidence="13">
    <location>
        <begin position="531"/>
        <end position="559"/>
    </location>
</feature>
<keyword evidence="3" id="KW-0813">Transport</keyword>
<evidence type="ECO:0000256" key="5">
    <source>
        <dbReference type="ARBA" id="ARBA00022737"/>
    </source>
</evidence>
<feature type="transmembrane region" description="Helical" evidence="13">
    <location>
        <begin position="134"/>
        <end position="153"/>
    </location>
</feature>
<feature type="domain" description="ABC transporter" evidence="14">
    <location>
        <begin position="1300"/>
        <end position="1534"/>
    </location>
</feature>
<comment type="subcellular location">
    <subcellularLocation>
        <location evidence="1">Cell membrane</location>
        <topology evidence="1">Multi-pass membrane protein</topology>
    </subcellularLocation>
</comment>
<evidence type="ECO:0008006" key="18">
    <source>
        <dbReference type="Google" id="ProtNLM"/>
    </source>
</evidence>
<accession>A0A3P8PRA7</accession>
<feature type="domain" description="ABC transmembrane type-1" evidence="15">
    <location>
        <begin position="304"/>
        <end position="596"/>
    </location>
</feature>
<dbReference type="GO" id="GO:0005886">
    <property type="term" value="C:plasma membrane"/>
    <property type="evidence" value="ECO:0007669"/>
    <property type="project" value="UniProtKB-SubCell"/>
</dbReference>
<dbReference type="GO" id="GO:0005524">
    <property type="term" value="F:ATP binding"/>
    <property type="evidence" value="ECO:0007669"/>
    <property type="project" value="UniProtKB-KW"/>
</dbReference>
<sequence length="1537" mass="172989">MALSFCGNNSTAYSVKNGVLNNPCFVDALNLVPHVFLLFITFPILFIGWGSQSSKVQIHHNTWLHFPGHNMRWILTFLLLLVHVCEFSEGIVCNMVMGTNHLHLFMPAFMGFVAATTSVVYYHNIETSNFPKLLLVLFIYWVLAFITKSIKLWKFAEDKGAAQYLRLYITALLVILYGLLMAVEINVIRVRKYVFFANPQKVKPPEDLQDLGVRFLQPFVNLLSKATYWWMNPLIIGAHKRPIELKKIGKLPIAMRALTNYLRLKDAYEDQRTPEDPDRSPSIWRSMYRAFGRPILLSSTFRYLADLLGFAGPLCISRIVQQLNSEKDVPEGNTTVSNYHMSSYELLQNSSILAVLLFLALILQRTFLQASYYVTIETGINMRGALLAMIYNKILRLSTSNMSMGEMTLGQINNLVAIETNQLMWFLFLCPNLWAMPVQIVMGIILLRHFMGSSALVGAAVIVLLAPVQYLIATKLADTQKITLEHSTDRVKKTTEILKGIKLLKLYAWENIFCDSVEETRGKELTSLRTFAFYTSMSIFMNAAIPIAAVLATFVTYHILNKEGPSPSQAFAALSLFHILVTPLFLLSTVVRFAVKALVSVQKLGEFLQSDEIGDDSWRNGDISVSFEAGKKPMGMVTINRKQPMRYQMDNYEQPTRRQMRPSETEDVAVKVTGGSFTWGNNLLTLSDINIRIPTGQLTMIVGQVGCGKSSLLLAMLGEMQAIEGGVYWKEVEPIKNRNSVAYAAQKSWLLNATVEENITFGSPFNKQRYKAVIDACSLQPDIDLLPFGDQTEIGERGINLSGGQRQRICVARALYQNTNIVFLDDPFSALDIHLSDHLMQEGILKFLQDDKRTVVLVTHKLQYLIHADWIIAMKDGTVLREGTLKDIQTHDIELYDHWKTLMNRQDQGLEKDIQQDSQTTLERKTLRRAFYSREAKNQIDDEDEEEEAEEEDDDNFSTTTNRRSKIPWKVCWCYLSSGGFFMVFLMIFSKLLKHSVIVAIDYWLANWTSKINNSDSYYLLVFIILCAAGITLCLITSLTVEFLGLSAATNLHHNLLNKIIHAPIRFFDITPLGQILNRFSADTNIIDQHIPSTLESLTRSTLLCLSGIGVIASITPIFLVALVPLAVAFYFIQKYFRVASKDLQDLDDSTQLPLLCHFSETAEGLTTIRAFRHEARFKQRMLELTDTNNTAYLFLSAANRWLEVRTDYLGAVIVLAAAAASIWSFHYGLHPGGLVGLGLTYALTVTNYLNWVVRNLADLEVQMAAVKKVNSFLSTESENYEGSMDASQVPENWPQDGEIKIQGLCVRYDPMLKPVLKHVNAYIKPGQKVGICGRTGSGKSSLSLAFFNMVDIFEGKIIIDGIDICKLPLQTLRSRLSIILQDPVLFSGSIRFNLDPEKMCTDDRLWEALEIAQLKNMVKALPGGLDAVVTEGGENFSVGQRQLFCLARAFVRKSSIFIMDEATASIDMATENILQKVVMTAFADRTVVTIAHRVSSILDAEQVLVFSSGILVESDSGPNLLAQEESLFSVLVRTHK</sequence>
<keyword evidence="8 13" id="KW-1133">Transmembrane helix</keyword>
<evidence type="ECO:0000256" key="10">
    <source>
        <dbReference type="ARBA" id="ARBA00023170"/>
    </source>
</evidence>
<name>A0A3P8PRA7_ASTCA</name>
<dbReference type="OMA" id="LLYALTX"/>
<evidence type="ECO:0000256" key="11">
    <source>
        <dbReference type="ARBA" id="ARBA00023180"/>
    </source>
</evidence>
<feature type="transmembrane region" description="Helical" evidence="13">
    <location>
        <begin position="571"/>
        <end position="595"/>
    </location>
</feature>
<feature type="transmembrane region" description="Helical" evidence="13">
    <location>
        <begin position="423"/>
        <end position="447"/>
    </location>
</feature>
<feature type="transmembrane region" description="Helical" evidence="13">
    <location>
        <begin position="453"/>
        <end position="472"/>
    </location>
</feature>
<dbReference type="SUPFAM" id="SSF90123">
    <property type="entry name" value="ABC transporter transmembrane region"/>
    <property type="match status" value="2"/>
</dbReference>
<dbReference type="InterPro" id="IPR050173">
    <property type="entry name" value="ABC_transporter_C-like"/>
</dbReference>
<reference evidence="16" key="4">
    <citation type="submission" date="2025-09" db="UniProtKB">
        <authorList>
            <consortium name="Ensembl"/>
        </authorList>
    </citation>
    <scope>IDENTIFICATION</scope>
</reference>
<dbReference type="Pfam" id="PF00664">
    <property type="entry name" value="ABC_membrane"/>
    <property type="match status" value="2"/>
</dbReference>
<evidence type="ECO:0000256" key="1">
    <source>
        <dbReference type="ARBA" id="ARBA00004651"/>
    </source>
</evidence>
<reference evidence="17" key="2">
    <citation type="submission" date="2023-03" db="EMBL/GenBank/DDBJ databases">
        <authorList>
            <consortium name="Wellcome Sanger Institute Data Sharing"/>
        </authorList>
    </citation>
    <scope>NUCLEOTIDE SEQUENCE [LARGE SCALE GENOMIC DNA]</scope>
</reference>
<evidence type="ECO:0000259" key="15">
    <source>
        <dbReference type="PROSITE" id="PS50929"/>
    </source>
</evidence>
<evidence type="ECO:0000256" key="8">
    <source>
        <dbReference type="ARBA" id="ARBA00022989"/>
    </source>
</evidence>
<keyword evidence="17" id="KW-1185">Reference proteome</keyword>
<dbReference type="PROSITE" id="PS50893">
    <property type="entry name" value="ABC_TRANSPORTER_2"/>
    <property type="match status" value="2"/>
</dbReference>
<dbReference type="GO" id="GO:0008281">
    <property type="term" value="F:sulfonylurea receptor activity"/>
    <property type="evidence" value="ECO:0007669"/>
    <property type="project" value="InterPro"/>
</dbReference>
<comment type="similarity">
    <text evidence="2">Belongs to the ABC transporter superfamily. ABCC family. Conjugate transporter (TC 3.A.1.208) subfamily.</text>
</comment>
<dbReference type="PRINTS" id="PR01092">
    <property type="entry name" value="SULFNYLUREAR"/>
</dbReference>
<reference evidence="16 17" key="1">
    <citation type="submission" date="2018-05" db="EMBL/GenBank/DDBJ databases">
        <authorList>
            <person name="Datahose"/>
        </authorList>
    </citation>
    <scope>NUCLEOTIDE SEQUENCE</scope>
</reference>
<evidence type="ECO:0000256" key="12">
    <source>
        <dbReference type="SAM" id="MobiDB-lite"/>
    </source>
</evidence>
<dbReference type="CDD" id="cd18602">
    <property type="entry name" value="ABC_6TM_SUR1_D2_like"/>
    <property type="match status" value="1"/>
</dbReference>
<organism evidence="16 17">
    <name type="scientific">Astatotilapia calliptera</name>
    <name type="common">Eastern happy</name>
    <name type="synonym">Chromis callipterus</name>
    <dbReference type="NCBI Taxonomy" id="8154"/>
    <lineage>
        <taxon>Eukaryota</taxon>
        <taxon>Metazoa</taxon>
        <taxon>Chordata</taxon>
        <taxon>Craniata</taxon>
        <taxon>Vertebrata</taxon>
        <taxon>Euteleostomi</taxon>
        <taxon>Actinopterygii</taxon>
        <taxon>Neopterygii</taxon>
        <taxon>Teleostei</taxon>
        <taxon>Neoteleostei</taxon>
        <taxon>Acanthomorphata</taxon>
        <taxon>Ovalentaria</taxon>
        <taxon>Cichlomorphae</taxon>
        <taxon>Cichliformes</taxon>
        <taxon>Cichlidae</taxon>
        <taxon>African cichlids</taxon>
        <taxon>Pseudocrenilabrinae</taxon>
        <taxon>Haplochromini</taxon>
        <taxon>Astatotilapia</taxon>
    </lineage>
</organism>
<dbReference type="InterPro" id="IPR000388">
    <property type="entry name" value="ABCC8/9"/>
</dbReference>
<dbReference type="PANTHER" id="PTHR24223:SF173">
    <property type="entry name" value="ATP-BINDING CASSETTE SUB-FAMILY C MEMBER 9"/>
    <property type="match status" value="1"/>
</dbReference>
<feature type="domain" description="ABC transmembrane type-1" evidence="15">
    <location>
        <begin position="985"/>
        <end position="1261"/>
    </location>
</feature>
<dbReference type="GO" id="GO:0140359">
    <property type="term" value="F:ABC-type transporter activity"/>
    <property type="evidence" value="ECO:0007669"/>
    <property type="project" value="InterPro"/>
</dbReference>
<feature type="transmembrane region" description="Helical" evidence="13">
    <location>
        <begin position="1209"/>
        <end position="1228"/>
    </location>
</feature>
<dbReference type="Ensembl" id="ENSACLT00000019875.2">
    <property type="protein sequence ID" value="ENSACLP00000019429.2"/>
    <property type="gene ID" value="ENSACLG00000013149.2"/>
</dbReference>
<feature type="transmembrane region" description="Helical" evidence="13">
    <location>
        <begin position="346"/>
        <end position="364"/>
    </location>
</feature>
<dbReference type="PROSITE" id="PS50929">
    <property type="entry name" value="ABC_TM1F"/>
    <property type="match status" value="2"/>
</dbReference>
<feature type="transmembrane region" description="Helical" evidence="13">
    <location>
        <begin position="165"/>
        <end position="183"/>
    </location>
</feature>
<gene>
    <name evidence="16" type="primary">ABCC9</name>
</gene>
<dbReference type="STRING" id="8154.ENSACLP00000019429"/>
<dbReference type="Gene3D" id="3.40.50.300">
    <property type="entry name" value="P-loop containing nucleotide triphosphate hydrolases"/>
    <property type="match status" value="2"/>
</dbReference>
<dbReference type="InterPro" id="IPR011527">
    <property type="entry name" value="ABC1_TM_dom"/>
</dbReference>
<dbReference type="SUPFAM" id="SSF52540">
    <property type="entry name" value="P-loop containing nucleoside triphosphate hydrolases"/>
    <property type="match status" value="2"/>
</dbReference>
<feature type="transmembrane region" description="Helical" evidence="13">
    <location>
        <begin position="31"/>
        <end position="50"/>
    </location>
</feature>
<dbReference type="Proteomes" id="UP000265100">
    <property type="component" value="Chromosome 17"/>
</dbReference>
<dbReference type="InterPro" id="IPR003439">
    <property type="entry name" value="ABC_transporter-like_ATP-bd"/>
</dbReference>
<feature type="domain" description="ABC transporter" evidence="14">
    <location>
        <begin position="670"/>
        <end position="901"/>
    </location>
</feature>
<evidence type="ECO:0000256" key="2">
    <source>
        <dbReference type="ARBA" id="ARBA00009726"/>
    </source>
</evidence>
<protein>
    <recommendedName>
        <fullName evidence="18">ATP-binding cassette, sub-family C (CFTR/MRP), member 9</fullName>
    </recommendedName>
</protein>
<dbReference type="InterPro" id="IPR003593">
    <property type="entry name" value="AAA+_ATPase"/>
</dbReference>
<dbReference type="InterPro" id="IPR027417">
    <property type="entry name" value="P-loop_NTPase"/>
</dbReference>
<feature type="transmembrane region" description="Helical" evidence="13">
    <location>
        <begin position="71"/>
        <end position="92"/>
    </location>
</feature>